<evidence type="ECO:0000256" key="1">
    <source>
        <dbReference type="SAM" id="Phobius"/>
    </source>
</evidence>
<keyword evidence="1" id="KW-1133">Transmembrane helix</keyword>
<protein>
    <submittedName>
        <fullName evidence="2">Uncharacterized protein</fullName>
    </submittedName>
</protein>
<organism evidence="2 3">
    <name type="scientific">Cloeon dipterum</name>
    <dbReference type="NCBI Taxonomy" id="197152"/>
    <lineage>
        <taxon>Eukaryota</taxon>
        <taxon>Metazoa</taxon>
        <taxon>Ecdysozoa</taxon>
        <taxon>Arthropoda</taxon>
        <taxon>Hexapoda</taxon>
        <taxon>Insecta</taxon>
        <taxon>Pterygota</taxon>
        <taxon>Palaeoptera</taxon>
        <taxon>Ephemeroptera</taxon>
        <taxon>Pisciforma</taxon>
        <taxon>Baetidae</taxon>
        <taxon>Cloeon</taxon>
    </lineage>
</organism>
<dbReference type="AlphaFoldDB" id="A0A8S1DHM5"/>
<feature type="transmembrane region" description="Helical" evidence="1">
    <location>
        <begin position="104"/>
        <end position="125"/>
    </location>
</feature>
<evidence type="ECO:0000313" key="3">
    <source>
        <dbReference type="Proteomes" id="UP000494165"/>
    </source>
</evidence>
<accession>A0A8S1DHM5</accession>
<name>A0A8S1DHM5_9INSE</name>
<feature type="transmembrane region" description="Helical" evidence="1">
    <location>
        <begin position="42"/>
        <end position="62"/>
    </location>
</feature>
<dbReference type="Proteomes" id="UP000494165">
    <property type="component" value="Unassembled WGS sequence"/>
</dbReference>
<feature type="transmembrane region" description="Helical" evidence="1">
    <location>
        <begin position="74"/>
        <end position="92"/>
    </location>
</feature>
<keyword evidence="3" id="KW-1185">Reference proteome</keyword>
<keyword evidence="1" id="KW-0812">Transmembrane</keyword>
<evidence type="ECO:0000313" key="2">
    <source>
        <dbReference type="EMBL" id="CAB3380191.1"/>
    </source>
</evidence>
<reference evidence="2 3" key="1">
    <citation type="submission" date="2020-04" db="EMBL/GenBank/DDBJ databases">
        <authorList>
            <person name="Alioto T."/>
            <person name="Alioto T."/>
            <person name="Gomez Garrido J."/>
        </authorList>
    </citation>
    <scope>NUCLEOTIDE SEQUENCE [LARGE SCALE GENOMIC DNA]</scope>
</reference>
<proteinExistence type="predicted"/>
<comment type="caution">
    <text evidence="2">The sequence shown here is derived from an EMBL/GenBank/DDBJ whole genome shotgun (WGS) entry which is preliminary data.</text>
</comment>
<feature type="transmembrane region" description="Helical" evidence="1">
    <location>
        <begin position="12"/>
        <end position="36"/>
    </location>
</feature>
<dbReference type="EMBL" id="CADEPI010000203">
    <property type="protein sequence ID" value="CAB3380191.1"/>
    <property type="molecule type" value="Genomic_DNA"/>
</dbReference>
<dbReference type="PROSITE" id="PS51257">
    <property type="entry name" value="PROKAR_LIPOPROTEIN"/>
    <property type="match status" value="1"/>
</dbReference>
<gene>
    <name evidence="2" type="ORF">CLODIP_2_CD04000</name>
</gene>
<sequence>MKAIIPGRWYTACMRTVGLICMTCITVGCGLLIDAWPCELMVFAAFVMASALFKILIGFFWYKTITFNRMAKTTLLFSSVSVVILADLILKHTSGAYLTSFENIWSAASIVFAHAAISYSVFYCLQY</sequence>
<keyword evidence="1" id="KW-0472">Membrane</keyword>